<dbReference type="Gene3D" id="1.10.10.10">
    <property type="entry name" value="Winged helix-like DNA-binding domain superfamily/Winged helix DNA-binding domain"/>
    <property type="match status" value="1"/>
</dbReference>
<dbReference type="SMART" id="SM00421">
    <property type="entry name" value="HTH_LUXR"/>
    <property type="match status" value="1"/>
</dbReference>
<evidence type="ECO:0000259" key="2">
    <source>
        <dbReference type="PROSITE" id="PS50043"/>
    </source>
</evidence>
<comment type="caution">
    <text evidence="3">The sequence shown here is derived from an EMBL/GenBank/DDBJ whole genome shotgun (WGS) entry which is preliminary data.</text>
</comment>
<evidence type="ECO:0000313" key="3">
    <source>
        <dbReference type="EMBL" id="CAH6661956.1"/>
    </source>
</evidence>
<protein>
    <submittedName>
        <fullName evidence="3">Response regulator containing a CheY-like receiver domain and an HTH DNA-binding domain</fullName>
    </submittedName>
</protein>
<dbReference type="SUPFAM" id="SSF46894">
    <property type="entry name" value="C-terminal effector domain of the bipartite response regulators"/>
    <property type="match status" value="1"/>
</dbReference>
<feature type="domain" description="HTH luxR-type" evidence="2">
    <location>
        <begin position="123"/>
        <end position="188"/>
    </location>
</feature>
<dbReference type="Proteomes" id="UP001152651">
    <property type="component" value="Unassembled WGS sequence"/>
</dbReference>
<evidence type="ECO:0000256" key="1">
    <source>
        <dbReference type="ARBA" id="ARBA00023125"/>
    </source>
</evidence>
<dbReference type="CDD" id="cd06170">
    <property type="entry name" value="LuxR_C_like"/>
    <property type="match status" value="1"/>
</dbReference>
<dbReference type="Pfam" id="PF00196">
    <property type="entry name" value="GerE"/>
    <property type="match status" value="1"/>
</dbReference>
<dbReference type="EMBL" id="CALSBS010000032">
    <property type="protein sequence ID" value="CAH6661956.1"/>
    <property type="molecule type" value="Genomic_DNA"/>
</dbReference>
<sequence>MSSRARMGVIMMMTATTLAEPRYQVRVLSNNYFFWLGVKNLVRQQGKPTADIQWVKESSNSQQRLLCQEIYATPITHKWLVFTESEQVDNLSVMLPDDRVNILSDRLTMTELQTQLKNPTFNRRRRDKQLTRSEARVCSLIRQGFTLVRIAQILNKSPKTIYTHKRNAMDKFHCDTLVEFNRKMNLMEQQALYN</sequence>
<dbReference type="InterPro" id="IPR016032">
    <property type="entry name" value="Sig_transdc_resp-reg_C-effctor"/>
</dbReference>
<dbReference type="InterPro" id="IPR036388">
    <property type="entry name" value="WH-like_DNA-bd_sf"/>
</dbReference>
<organism evidence="3 4">
    <name type="scientific">Pseudocitrobacter vendiensis</name>
    <dbReference type="NCBI Taxonomy" id="2488306"/>
    <lineage>
        <taxon>Bacteria</taxon>
        <taxon>Pseudomonadati</taxon>
        <taxon>Pseudomonadota</taxon>
        <taxon>Gammaproteobacteria</taxon>
        <taxon>Enterobacterales</taxon>
        <taxon>Enterobacteriaceae</taxon>
        <taxon>Pseudocitrobacter</taxon>
    </lineage>
</organism>
<name>A0ABN8TIG9_9ENTR</name>
<gene>
    <name evidence="3" type="ORF">FBBNIHIM_22885</name>
</gene>
<accession>A0ABN8TIG9</accession>
<dbReference type="PROSITE" id="PS50043">
    <property type="entry name" value="HTH_LUXR_2"/>
    <property type="match status" value="1"/>
</dbReference>
<keyword evidence="4" id="KW-1185">Reference proteome</keyword>
<keyword evidence="1" id="KW-0238">DNA-binding</keyword>
<reference evidence="3" key="1">
    <citation type="submission" date="2022-05" db="EMBL/GenBank/DDBJ databases">
        <authorList>
            <person name="Blom J."/>
        </authorList>
    </citation>
    <scope>NUCLEOTIDE SEQUENCE</scope>
    <source>
        <strain evidence="3">Type strain: CPO20170097</strain>
    </source>
</reference>
<proteinExistence type="predicted"/>
<dbReference type="InterPro" id="IPR000792">
    <property type="entry name" value="Tscrpt_reg_LuxR_C"/>
</dbReference>
<evidence type="ECO:0000313" key="4">
    <source>
        <dbReference type="Proteomes" id="UP001152651"/>
    </source>
</evidence>
<dbReference type="PRINTS" id="PR00038">
    <property type="entry name" value="HTHLUXR"/>
</dbReference>